<evidence type="ECO:0000313" key="2">
    <source>
        <dbReference type="EMBL" id="MCA0153149.1"/>
    </source>
</evidence>
<proteinExistence type="predicted"/>
<sequence>MLQELIENCPKKVDLTNKRHLGIITETVEIILEDLDIQEIEKIEQQLISKNDDSLIFILLSFKIAKSKLLTSKITEPLKISVVFAVYKEHNRILKKSEHPHGEDFLLRKVNQLQWLFNDQPLITWELIIVDDGCPEGSGKIAQDIIDKNNLNDQVRVLFLADAIEQGQAVVKSLTSTRDSQKGGSIVYGMWNAIQQKTTDNSIVIYTDADLSTHLGQLMLLVDPLLHQNKLVALGSRRESNSVVIKKGVRNNRGKLFIYLWKRLIPNLGDIVDTQCGFKAFKAEIIPHIINDLIESKFAFDIELLLKTELFKKGSIIKIPIAWIDSEEASTTTDLQPYLSMLKSIAMMNKRYFHKQKKDNEFVSFIESLNEERFNILLDNIPRNITIRNPDEFTDYDEVRVADLLID</sequence>
<dbReference type="InterPro" id="IPR001173">
    <property type="entry name" value="Glyco_trans_2-like"/>
</dbReference>
<dbReference type="InterPro" id="IPR029044">
    <property type="entry name" value="Nucleotide-diphossugar_trans"/>
</dbReference>
<keyword evidence="2" id="KW-0328">Glycosyltransferase</keyword>
<accession>A0ABS7Y1N0</accession>
<name>A0ABS7Y1N0_9FLAO</name>
<dbReference type="RefSeq" id="WP_224478093.1">
    <property type="nucleotide sequence ID" value="NZ_JAIUJS010000003.1"/>
</dbReference>
<reference evidence="3" key="1">
    <citation type="submission" date="2023-07" db="EMBL/GenBank/DDBJ databases">
        <authorList>
            <person name="Yue Y."/>
        </authorList>
    </citation>
    <scope>NUCLEOTIDE SEQUENCE [LARGE SCALE GENOMIC DNA]</scope>
    <source>
        <strain evidence="3">2Y89</strain>
    </source>
</reference>
<protein>
    <submittedName>
        <fullName evidence="2">Glycosyltransferase</fullName>
        <ecNumber evidence="2">2.4.-.-</ecNumber>
    </submittedName>
</protein>
<dbReference type="Proteomes" id="UP001198402">
    <property type="component" value="Unassembled WGS sequence"/>
</dbReference>
<keyword evidence="3" id="KW-1185">Reference proteome</keyword>
<dbReference type="Gene3D" id="3.90.550.10">
    <property type="entry name" value="Spore Coat Polysaccharide Biosynthesis Protein SpsA, Chain A"/>
    <property type="match status" value="1"/>
</dbReference>
<evidence type="ECO:0000313" key="3">
    <source>
        <dbReference type="Proteomes" id="UP001198402"/>
    </source>
</evidence>
<dbReference type="EMBL" id="JAIUJS010000003">
    <property type="protein sequence ID" value="MCA0153149.1"/>
    <property type="molecule type" value="Genomic_DNA"/>
</dbReference>
<feature type="domain" description="Glycosyltransferase 2-like" evidence="1">
    <location>
        <begin position="119"/>
        <end position="279"/>
    </location>
</feature>
<dbReference type="Pfam" id="PF00535">
    <property type="entry name" value="Glycos_transf_2"/>
    <property type="match status" value="1"/>
</dbReference>
<dbReference type="GO" id="GO:0016757">
    <property type="term" value="F:glycosyltransferase activity"/>
    <property type="evidence" value="ECO:0007669"/>
    <property type="project" value="UniProtKB-KW"/>
</dbReference>
<comment type="caution">
    <text evidence="2">The sequence shown here is derived from an EMBL/GenBank/DDBJ whole genome shotgun (WGS) entry which is preliminary data.</text>
</comment>
<organism evidence="2 3">
    <name type="scientific">Winogradskyella vincentii</name>
    <dbReference type="NCBI Taxonomy" id="2877122"/>
    <lineage>
        <taxon>Bacteria</taxon>
        <taxon>Pseudomonadati</taxon>
        <taxon>Bacteroidota</taxon>
        <taxon>Flavobacteriia</taxon>
        <taxon>Flavobacteriales</taxon>
        <taxon>Flavobacteriaceae</taxon>
        <taxon>Winogradskyella</taxon>
    </lineage>
</organism>
<dbReference type="EC" id="2.4.-.-" evidence="2"/>
<gene>
    <name evidence="2" type="ORF">LBV24_07970</name>
</gene>
<dbReference type="PANTHER" id="PTHR10859">
    <property type="entry name" value="GLYCOSYL TRANSFERASE"/>
    <property type="match status" value="1"/>
</dbReference>
<dbReference type="SUPFAM" id="SSF53448">
    <property type="entry name" value="Nucleotide-diphospho-sugar transferases"/>
    <property type="match status" value="1"/>
</dbReference>
<evidence type="ECO:0000259" key="1">
    <source>
        <dbReference type="Pfam" id="PF00535"/>
    </source>
</evidence>
<keyword evidence="2" id="KW-0808">Transferase</keyword>
<dbReference type="PANTHER" id="PTHR10859:SF91">
    <property type="entry name" value="DOLICHYL-PHOSPHATE BETA-GLUCOSYLTRANSFERASE"/>
    <property type="match status" value="1"/>
</dbReference>